<dbReference type="EC" id="2.5.1.15" evidence="4"/>
<dbReference type="KEGG" id="pabo:BCY86_02670"/>
<dbReference type="AlphaFoldDB" id="A0A1L6MW84"/>
<dbReference type="InterPro" id="IPR045031">
    <property type="entry name" value="DHP_synth-like"/>
</dbReference>
<dbReference type="InterPro" id="IPR000489">
    <property type="entry name" value="Pterin-binding_dom"/>
</dbReference>
<evidence type="ECO:0000313" key="10">
    <source>
        <dbReference type="EMBL" id="APR99697.1"/>
    </source>
</evidence>
<comment type="catalytic activity">
    <reaction evidence="1">
        <text>(7,8-dihydropterin-6-yl)methyl diphosphate + 4-aminobenzoate = 7,8-dihydropteroate + diphosphate</text>
        <dbReference type="Rhea" id="RHEA:19949"/>
        <dbReference type="ChEBI" id="CHEBI:17836"/>
        <dbReference type="ChEBI" id="CHEBI:17839"/>
        <dbReference type="ChEBI" id="CHEBI:33019"/>
        <dbReference type="ChEBI" id="CHEBI:72950"/>
        <dbReference type="EC" id="2.5.1.15"/>
    </reaction>
</comment>
<gene>
    <name evidence="10" type="ORF">BCY86_02670</name>
</gene>
<proteinExistence type="predicted"/>
<dbReference type="PANTHER" id="PTHR20941:SF1">
    <property type="entry name" value="FOLIC ACID SYNTHESIS PROTEIN FOL1"/>
    <property type="match status" value="1"/>
</dbReference>
<dbReference type="SUPFAM" id="SSF51717">
    <property type="entry name" value="Dihydropteroate synthetase-like"/>
    <property type="match status" value="1"/>
</dbReference>
<evidence type="ECO:0000256" key="4">
    <source>
        <dbReference type="ARBA" id="ARBA00012458"/>
    </source>
</evidence>
<evidence type="ECO:0000256" key="1">
    <source>
        <dbReference type="ARBA" id="ARBA00000012"/>
    </source>
</evidence>
<reference evidence="10 11" key="1">
    <citation type="submission" date="2016-08" db="EMBL/GenBank/DDBJ databases">
        <title>Identification and validation of antigenic proteins from Pajaroellobacter abortibovis using de-novo genome sequence assembly and reverse vaccinology.</title>
        <authorList>
            <person name="Welly B.T."/>
            <person name="Miller M.R."/>
            <person name="Stott J.L."/>
            <person name="Blanchard M.T."/>
            <person name="Islas-Trejo A.D."/>
            <person name="O'Rourke S.M."/>
            <person name="Young A.E."/>
            <person name="Medrano J.F."/>
            <person name="Van Eenennaam A.L."/>
        </authorList>
    </citation>
    <scope>NUCLEOTIDE SEQUENCE [LARGE SCALE GENOMIC DNA]</scope>
    <source>
        <strain evidence="10 11">BTF92-0548A/99-0131</strain>
    </source>
</reference>
<dbReference type="Pfam" id="PF00809">
    <property type="entry name" value="Pterin_bind"/>
    <property type="match status" value="1"/>
</dbReference>
<accession>A0A1L6MW84</accession>
<dbReference type="PANTHER" id="PTHR20941">
    <property type="entry name" value="FOLATE SYNTHESIS PROTEINS"/>
    <property type="match status" value="1"/>
</dbReference>
<dbReference type="Gene3D" id="3.20.20.20">
    <property type="entry name" value="Dihydropteroate synthase-like"/>
    <property type="match status" value="1"/>
</dbReference>
<evidence type="ECO:0000259" key="9">
    <source>
        <dbReference type="PROSITE" id="PS50972"/>
    </source>
</evidence>
<dbReference type="OrthoDB" id="9811744at2"/>
<dbReference type="InterPro" id="IPR006390">
    <property type="entry name" value="DHP_synth_dom"/>
</dbReference>
<evidence type="ECO:0000256" key="5">
    <source>
        <dbReference type="ARBA" id="ARBA00022679"/>
    </source>
</evidence>
<organism evidence="10 11">
    <name type="scientific">Pajaroellobacter abortibovis</name>
    <dbReference type="NCBI Taxonomy" id="1882918"/>
    <lineage>
        <taxon>Bacteria</taxon>
        <taxon>Pseudomonadati</taxon>
        <taxon>Myxococcota</taxon>
        <taxon>Polyangia</taxon>
        <taxon>Polyangiales</taxon>
        <taxon>Polyangiaceae</taxon>
    </lineage>
</organism>
<protein>
    <recommendedName>
        <fullName evidence="4">dihydropteroate synthase</fullName>
        <ecNumber evidence="4">2.5.1.15</ecNumber>
    </recommendedName>
</protein>
<dbReference type="NCBIfam" id="TIGR01496">
    <property type="entry name" value="DHPS"/>
    <property type="match status" value="1"/>
</dbReference>
<dbReference type="STRING" id="1882918.BCY86_02670"/>
<keyword evidence="5" id="KW-0808">Transferase</keyword>
<keyword evidence="6" id="KW-0479">Metal-binding</keyword>
<name>A0A1L6MW84_9BACT</name>
<dbReference type="GO" id="GO:0046654">
    <property type="term" value="P:tetrahydrofolate biosynthetic process"/>
    <property type="evidence" value="ECO:0007669"/>
    <property type="project" value="TreeGrafter"/>
</dbReference>
<evidence type="ECO:0000256" key="7">
    <source>
        <dbReference type="ARBA" id="ARBA00022842"/>
    </source>
</evidence>
<dbReference type="EMBL" id="CP016908">
    <property type="protein sequence ID" value="APR99697.1"/>
    <property type="molecule type" value="Genomic_DNA"/>
</dbReference>
<comment type="cofactor">
    <cofactor evidence="2">
        <name>Mg(2+)</name>
        <dbReference type="ChEBI" id="CHEBI:18420"/>
    </cofactor>
</comment>
<feature type="domain" description="Pterin-binding" evidence="9">
    <location>
        <begin position="19"/>
        <end position="276"/>
    </location>
</feature>
<keyword evidence="11" id="KW-1185">Reference proteome</keyword>
<dbReference type="GO" id="GO:0046872">
    <property type="term" value="F:metal ion binding"/>
    <property type="evidence" value="ECO:0007669"/>
    <property type="project" value="UniProtKB-KW"/>
</dbReference>
<sequence length="283" mass="30644">MKLDAFHSVCKRAKAQRGVVIVGVCNVTPDSYSDGGEFLHVEQAQKRVDVLIQEGADIVEIGADSSRPGSEEVSASVQLERLAHVVRYAVSKIAVSIDTMHPNVADFCLREGALAVNDVSCLARPALADVVVQHHACLMLVHARGSQADMKGFSQYEESAYGDIVREVLEEWESAAKVAQGRGLRRDALVMDPGFGFAKSAQHSMTLLKRLDRLTSCLDVPVLIGASRKSFLTLVDEGATPRERLGASLAAAWIGIQKGAALVRVHDVRDTKQAIDLMGLMRE</sequence>
<dbReference type="GO" id="GO:0004156">
    <property type="term" value="F:dihydropteroate synthase activity"/>
    <property type="evidence" value="ECO:0007669"/>
    <property type="project" value="UniProtKB-EC"/>
</dbReference>
<keyword evidence="8" id="KW-0289">Folate biosynthesis</keyword>
<dbReference type="GO" id="GO:0005829">
    <property type="term" value="C:cytosol"/>
    <property type="evidence" value="ECO:0007669"/>
    <property type="project" value="TreeGrafter"/>
</dbReference>
<dbReference type="Proteomes" id="UP000185544">
    <property type="component" value="Chromosome"/>
</dbReference>
<dbReference type="InterPro" id="IPR011005">
    <property type="entry name" value="Dihydropteroate_synth-like_sf"/>
</dbReference>
<evidence type="ECO:0000256" key="2">
    <source>
        <dbReference type="ARBA" id="ARBA00001946"/>
    </source>
</evidence>
<comment type="pathway">
    <text evidence="3">Cofactor biosynthesis; tetrahydrofolate biosynthesis; 7,8-dihydrofolate from 2-amino-4-hydroxy-6-hydroxymethyl-7,8-dihydropteridine diphosphate and 4-aminobenzoate: step 1/2.</text>
</comment>
<evidence type="ECO:0000256" key="8">
    <source>
        <dbReference type="ARBA" id="ARBA00022909"/>
    </source>
</evidence>
<keyword evidence="7" id="KW-0460">Magnesium</keyword>
<evidence type="ECO:0000313" key="11">
    <source>
        <dbReference type="Proteomes" id="UP000185544"/>
    </source>
</evidence>
<dbReference type="GO" id="GO:0046656">
    <property type="term" value="P:folic acid biosynthetic process"/>
    <property type="evidence" value="ECO:0007669"/>
    <property type="project" value="UniProtKB-KW"/>
</dbReference>
<evidence type="ECO:0000256" key="6">
    <source>
        <dbReference type="ARBA" id="ARBA00022723"/>
    </source>
</evidence>
<dbReference type="PROSITE" id="PS50972">
    <property type="entry name" value="PTERIN_BINDING"/>
    <property type="match status" value="1"/>
</dbReference>
<dbReference type="RefSeq" id="WP_075276344.1">
    <property type="nucleotide sequence ID" value="NZ_CP016908.1"/>
</dbReference>
<evidence type="ECO:0000256" key="3">
    <source>
        <dbReference type="ARBA" id="ARBA00004763"/>
    </source>
</evidence>